<keyword evidence="5" id="KW-0808">Transferase</keyword>
<evidence type="ECO:0000256" key="9">
    <source>
        <dbReference type="ARBA" id="ARBA00023015"/>
    </source>
</evidence>
<dbReference type="SMART" id="SM01009">
    <property type="entry name" value="AlkA_N"/>
    <property type="match status" value="1"/>
</dbReference>
<dbReference type="InterPro" id="IPR004026">
    <property type="entry name" value="Ada_DNA_repair_Zn-bd"/>
</dbReference>
<dbReference type="Pfam" id="PF06029">
    <property type="entry name" value="AlkA_N"/>
    <property type="match status" value="1"/>
</dbReference>
<keyword evidence="12" id="KW-0804">Transcription</keyword>
<dbReference type="InterPro" id="IPR011257">
    <property type="entry name" value="DNA_glycosylase"/>
</dbReference>
<sequence length="483" mass="53494">MLTPAQCQQARLSRDHRFDGMFYTAVKSTGIYCRPICPARAPAEHQIAYYPTAAAAAQAGFRPCLRCRPDSAPGSPAWLGNQTTLRRALKLISEGALIDGDQAALCDRLGISERYLRKLFAEQLGVAPKQYALYQQILFAKSLLHQTLLPIADIALQAGFHSIRRFNDAFFKQLQLTPGQIRRRRSTGVSALLELELNFRPPLNFALLLGFWQQRSLTGVEWLTINSYGRSFCWPHLPAKDHGAASGQQQRSGWFEVRLKTEHSLALTLHWPYPDGLTQVVAHIRRLLDLDADLLTVEQALQPLFGEALKSGVRIPGVWSAWEAAVRAVLGQQVSVAGARMQLNRLVEALSATVPDTDKKLFPTPAEVLASDLAMLKVPQARRDTLKALAAAVLAKPDASPDEWLAIKGIGPWTVAYSKMRGLSDSDIWLAGDLGIQKALQQREQPIDPATLSPWRSYATLQLWFGLAPATKKTDLPKLSQKE</sequence>
<dbReference type="GO" id="GO:0032993">
    <property type="term" value="C:protein-DNA complex"/>
    <property type="evidence" value="ECO:0007669"/>
    <property type="project" value="TreeGrafter"/>
</dbReference>
<dbReference type="Gene3D" id="1.10.10.60">
    <property type="entry name" value="Homeodomain-like"/>
    <property type="match status" value="1"/>
</dbReference>
<dbReference type="Pfam" id="PF02805">
    <property type="entry name" value="Ada_Zn_binding"/>
    <property type="match status" value="1"/>
</dbReference>
<dbReference type="Gene3D" id="3.30.310.20">
    <property type="entry name" value="DNA-3-methyladenine glycosylase AlkA, N-terminal domain"/>
    <property type="match status" value="1"/>
</dbReference>
<keyword evidence="4" id="KW-0489">Methyltransferase</keyword>
<evidence type="ECO:0000256" key="2">
    <source>
        <dbReference type="ARBA" id="ARBA00001947"/>
    </source>
</evidence>
<dbReference type="SUPFAM" id="SSF48150">
    <property type="entry name" value="DNA-glycosylase"/>
    <property type="match status" value="1"/>
</dbReference>
<dbReference type="GO" id="GO:0005737">
    <property type="term" value="C:cytoplasm"/>
    <property type="evidence" value="ECO:0007669"/>
    <property type="project" value="TreeGrafter"/>
</dbReference>
<name>A0A437QS76_9GAMM</name>
<evidence type="ECO:0000256" key="4">
    <source>
        <dbReference type="ARBA" id="ARBA00022603"/>
    </source>
</evidence>
<evidence type="ECO:0000256" key="11">
    <source>
        <dbReference type="ARBA" id="ARBA00023159"/>
    </source>
</evidence>
<evidence type="ECO:0000256" key="7">
    <source>
        <dbReference type="ARBA" id="ARBA00022763"/>
    </source>
</evidence>
<evidence type="ECO:0000256" key="8">
    <source>
        <dbReference type="ARBA" id="ARBA00022833"/>
    </source>
</evidence>
<keyword evidence="13" id="KW-0234">DNA repair</keyword>
<keyword evidence="8" id="KW-0862">Zinc</keyword>
<dbReference type="SMART" id="SM00342">
    <property type="entry name" value="HTH_ARAC"/>
    <property type="match status" value="1"/>
</dbReference>
<accession>A0A437QS76</accession>
<gene>
    <name evidence="15" type="ORF">EOE67_10815</name>
</gene>
<dbReference type="GO" id="GO:0008168">
    <property type="term" value="F:methyltransferase activity"/>
    <property type="evidence" value="ECO:0007669"/>
    <property type="project" value="UniProtKB-KW"/>
</dbReference>
<keyword evidence="9" id="KW-0805">Transcription regulation</keyword>
<dbReference type="InterPro" id="IPR037046">
    <property type="entry name" value="AlkA_N_sf"/>
</dbReference>
<dbReference type="GO" id="GO:0006307">
    <property type="term" value="P:DNA alkylation repair"/>
    <property type="evidence" value="ECO:0007669"/>
    <property type="project" value="TreeGrafter"/>
</dbReference>
<dbReference type="SUPFAM" id="SSF46689">
    <property type="entry name" value="Homeodomain-like"/>
    <property type="match status" value="1"/>
</dbReference>
<dbReference type="GO" id="GO:0006285">
    <property type="term" value="P:base-excision repair, AP site formation"/>
    <property type="evidence" value="ECO:0007669"/>
    <property type="project" value="TreeGrafter"/>
</dbReference>
<evidence type="ECO:0000256" key="13">
    <source>
        <dbReference type="ARBA" id="ARBA00023204"/>
    </source>
</evidence>
<evidence type="ECO:0000256" key="6">
    <source>
        <dbReference type="ARBA" id="ARBA00022723"/>
    </source>
</evidence>
<evidence type="ECO:0000259" key="14">
    <source>
        <dbReference type="PROSITE" id="PS01124"/>
    </source>
</evidence>
<dbReference type="GO" id="GO:0008725">
    <property type="term" value="F:DNA-3-methyladenine glycosylase activity"/>
    <property type="evidence" value="ECO:0007669"/>
    <property type="project" value="TreeGrafter"/>
</dbReference>
<dbReference type="SUPFAM" id="SSF55945">
    <property type="entry name" value="TATA-box binding protein-like"/>
    <property type="match status" value="1"/>
</dbReference>
<dbReference type="PROSITE" id="PS01124">
    <property type="entry name" value="HTH_ARAC_FAMILY_2"/>
    <property type="match status" value="1"/>
</dbReference>
<organism evidence="15 16">
    <name type="scientific">Rheinheimera riviphila</name>
    <dbReference type="NCBI Taxonomy" id="1834037"/>
    <lineage>
        <taxon>Bacteria</taxon>
        <taxon>Pseudomonadati</taxon>
        <taxon>Pseudomonadota</taxon>
        <taxon>Gammaproteobacteria</taxon>
        <taxon>Chromatiales</taxon>
        <taxon>Chromatiaceae</taxon>
        <taxon>Rheinheimera</taxon>
    </lineage>
</organism>
<protein>
    <recommendedName>
        <fullName evidence="3">DNA-3-methyladenine glycosylase II</fullName>
        <ecNumber evidence="3">3.2.2.21</ecNumber>
    </recommendedName>
</protein>
<dbReference type="PANTHER" id="PTHR43003">
    <property type="entry name" value="DNA-3-METHYLADENINE GLYCOSYLASE"/>
    <property type="match status" value="1"/>
</dbReference>
<proteinExistence type="predicted"/>
<comment type="caution">
    <text evidence="15">The sequence shown here is derived from an EMBL/GenBank/DDBJ whole genome shotgun (WGS) entry which is preliminary data.</text>
</comment>
<dbReference type="InterPro" id="IPR010316">
    <property type="entry name" value="AlkA_N"/>
</dbReference>
<dbReference type="Proteomes" id="UP000283077">
    <property type="component" value="Unassembled WGS sequence"/>
</dbReference>
<dbReference type="InterPro" id="IPR051912">
    <property type="entry name" value="Alkylbase_DNA_Glycosylase/TA"/>
</dbReference>
<evidence type="ECO:0000256" key="3">
    <source>
        <dbReference type="ARBA" id="ARBA00012000"/>
    </source>
</evidence>
<dbReference type="GO" id="GO:0003700">
    <property type="term" value="F:DNA-binding transcription factor activity"/>
    <property type="evidence" value="ECO:0007669"/>
    <property type="project" value="InterPro"/>
</dbReference>
<dbReference type="SUPFAM" id="SSF57884">
    <property type="entry name" value="Ada DNA repair protein, N-terminal domain (N-Ada 10)"/>
    <property type="match status" value="1"/>
</dbReference>
<evidence type="ECO:0000256" key="1">
    <source>
        <dbReference type="ARBA" id="ARBA00000086"/>
    </source>
</evidence>
<keyword evidence="16" id="KW-1185">Reference proteome</keyword>
<evidence type="ECO:0000256" key="5">
    <source>
        <dbReference type="ARBA" id="ARBA00022679"/>
    </source>
</evidence>
<keyword evidence="6" id="KW-0479">Metal-binding</keyword>
<dbReference type="EMBL" id="SACS01000010">
    <property type="protein sequence ID" value="RVU37365.1"/>
    <property type="molecule type" value="Genomic_DNA"/>
</dbReference>
<dbReference type="InterPro" id="IPR009057">
    <property type="entry name" value="Homeodomain-like_sf"/>
</dbReference>
<dbReference type="InterPro" id="IPR003265">
    <property type="entry name" value="HhH-GPD_domain"/>
</dbReference>
<keyword evidence="7" id="KW-0227">DNA damage</keyword>
<dbReference type="GO" id="GO:0032259">
    <property type="term" value="P:methylation"/>
    <property type="evidence" value="ECO:0007669"/>
    <property type="project" value="UniProtKB-KW"/>
</dbReference>
<evidence type="ECO:0000313" key="15">
    <source>
        <dbReference type="EMBL" id="RVU37365.1"/>
    </source>
</evidence>
<evidence type="ECO:0000256" key="12">
    <source>
        <dbReference type="ARBA" id="ARBA00023163"/>
    </source>
</evidence>
<keyword evidence="10" id="KW-0238">DNA-binding</keyword>
<keyword evidence="11" id="KW-0010">Activator</keyword>
<dbReference type="PANTHER" id="PTHR43003:SF13">
    <property type="entry name" value="DNA-3-METHYLADENINE GLYCOSYLASE 2"/>
    <property type="match status" value="1"/>
</dbReference>
<dbReference type="GO" id="GO:0043565">
    <property type="term" value="F:sequence-specific DNA binding"/>
    <property type="evidence" value="ECO:0007669"/>
    <property type="project" value="InterPro"/>
</dbReference>
<dbReference type="InterPro" id="IPR035451">
    <property type="entry name" value="Ada-like_dom_sf"/>
</dbReference>
<dbReference type="InterPro" id="IPR018060">
    <property type="entry name" value="HTH_AraC"/>
</dbReference>
<dbReference type="SMART" id="SM00478">
    <property type="entry name" value="ENDO3c"/>
    <property type="match status" value="1"/>
</dbReference>
<comment type="catalytic activity">
    <reaction evidence="1">
        <text>Hydrolysis of alkylated DNA, releasing 3-methyladenine, 3-methylguanine, 7-methylguanine and 7-methyladenine.</text>
        <dbReference type="EC" id="3.2.2.21"/>
    </reaction>
</comment>
<feature type="domain" description="HTH araC/xylS-type" evidence="14">
    <location>
        <begin position="86"/>
        <end position="184"/>
    </location>
</feature>
<dbReference type="OrthoDB" id="9811249at2"/>
<dbReference type="FunFam" id="3.40.10.10:FF:000001">
    <property type="entry name" value="DNA-3-methyladenine glycosylase 2"/>
    <property type="match status" value="1"/>
</dbReference>
<dbReference type="GO" id="GO:0032131">
    <property type="term" value="F:alkylated DNA binding"/>
    <property type="evidence" value="ECO:0007669"/>
    <property type="project" value="TreeGrafter"/>
</dbReference>
<dbReference type="RefSeq" id="WP_127699093.1">
    <property type="nucleotide sequence ID" value="NZ_SACS01000010.1"/>
</dbReference>
<dbReference type="Gene3D" id="1.10.340.30">
    <property type="entry name" value="Hypothetical protein, domain 2"/>
    <property type="match status" value="1"/>
</dbReference>
<dbReference type="GO" id="GO:0008270">
    <property type="term" value="F:zinc ion binding"/>
    <property type="evidence" value="ECO:0007669"/>
    <property type="project" value="InterPro"/>
</dbReference>
<dbReference type="Gene3D" id="3.40.10.10">
    <property type="entry name" value="DNA Methylphosphotriester Repair Domain"/>
    <property type="match status" value="1"/>
</dbReference>
<comment type="cofactor">
    <cofactor evidence="2">
        <name>Zn(2+)</name>
        <dbReference type="ChEBI" id="CHEBI:29105"/>
    </cofactor>
</comment>
<dbReference type="EC" id="3.2.2.21" evidence="3"/>
<dbReference type="Pfam" id="PF12833">
    <property type="entry name" value="HTH_18"/>
    <property type="match status" value="1"/>
</dbReference>
<reference evidence="15 16" key="1">
    <citation type="submission" date="2019-01" db="EMBL/GenBank/DDBJ databases">
        <authorList>
            <person name="Chen W.-M."/>
        </authorList>
    </citation>
    <scope>NUCLEOTIDE SEQUENCE [LARGE SCALE GENOMIC DNA]</scope>
    <source>
        <strain evidence="15 16">KYPC3</strain>
    </source>
</reference>
<evidence type="ECO:0000313" key="16">
    <source>
        <dbReference type="Proteomes" id="UP000283077"/>
    </source>
</evidence>
<dbReference type="AlphaFoldDB" id="A0A437QS76"/>
<evidence type="ECO:0000256" key="10">
    <source>
        <dbReference type="ARBA" id="ARBA00023125"/>
    </source>
</evidence>
<dbReference type="GO" id="GO:0043916">
    <property type="term" value="F:DNA-7-methylguanine glycosylase activity"/>
    <property type="evidence" value="ECO:0007669"/>
    <property type="project" value="TreeGrafter"/>
</dbReference>